<dbReference type="AlphaFoldDB" id="A0A1S9P9E9"/>
<name>A0A1S9P9E9_9SPHI</name>
<comment type="caution">
    <text evidence="2">The sequence shown here is derived from an EMBL/GenBank/DDBJ whole genome shotgun (WGS) entry which is preliminary data.</text>
</comment>
<organism evidence="2 3">
    <name type="scientific">Mucilaginibacter pedocola</name>
    <dbReference type="NCBI Taxonomy" id="1792845"/>
    <lineage>
        <taxon>Bacteria</taxon>
        <taxon>Pseudomonadati</taxon>
        <taxon>Bacteroidota</taxon>
        <taxon>Sphingobacteriia</taxon>
        <taxon>Sphingobacteriales</taxon>
        <taxon>Sphingobacteriaceae</taxon>
        <taxon>Mucilaginibacter</taxon>
    </lineage>
</organism>
<reference evidence="2 3" key="1">
    <citation type="submission" date="2016-07" db="EMBL/GenBank/DDBJ databases">
        <title>Genomic analysis of zinc-resistant bacterium Mucilaginibacter pedocola TBZ30.</title>
        <authorList>
            <person name="Huang J."/>
            <person name="Tang J."/>
        </authorList>
    </citation>
    <scope>NUCLEOTIDE SEQUENCE [LARGE SCALE GENOMIC DNA]</scope>
    <source>
        <strain evidence="2 3">TBZ30</strain>
    </source>
</reference>
<accession>A0A1S9P9E9</accession>
<keyword evidence="1" id="KW-0732">Signal</keyword>
<evidence type="ECO:0000256" key="1">
    <source>
        <dbReference type="SAM" id="SignalP"/>
    </source>
</evidence>
<dbReference type="EMBL" id="MBTF01000035">
    <property type="protein sequence ID" value="OOQ57539.1"/>
    <property type="molecule type" value="Genomic_DNA"/>
</dbReference>
<dbReference type="Proteomes" id="UP000189739">
    <property type="component" value="Unassembled WGS sequence"/>
</dbReference>
<feature type="signal peptide" evidence="1">
    <location>
        <begin position="1"/>
        <end position="20"/>
    </location>
</feature>
<proteinExistence type="predicted"/>
<evidence type="ECO:0000313" key="2">
    <source>
        <dbReference type="EMBL" id="OOQ57539.1"/>
    </source>
</evidence>
<gene>
    <name evidence="2" type="ORF">BC343_12065</name>
</gene>
<keyword evidence="3" id="KW-1185">Reference proteome</keyword>
<feature type="chain" id="PRO_5012661923" description="DUF4412 domain-containing protein" evidence="1">
    <location>
        <begin position="21"/>
        <end position="215"/>
    </location>
</feature>
<sequence>MLNRTLFIAILLLGSARSFAQTAEKYTPALLETKSGAKVVYTSQDHSIIFDIHSDKIIPTEKEGVLSINKKVFQYILIPNGALSMTDTSEARQKAELLGYMEYETSYAKKELKISISNITQKWLTINNKLFLLWGYNMPQDNQAGKNADQLVLRQVNLSTRCFGAVLNLNSPTLSGETEETNSPMLTEAAKTLQLSNVKTDLPALYKKLQEEMKQ</sequence>
<evidence type="ECO:0000313" key="3">
    <source>
        <dbReference type="Proteomes" id="UP000189739"/>
    </source>
</evidence>
<dbReference type="RefSeq" id="WP_078350141.1">
    <property type="nucleotide sequence ID" value="NZ_MBTF01000035.1"/>
</dbReference>
<evidence type="ECO:0008006" key="4">
    <source>
        <dbReference type="Google" id="ProtNLM"/>
    </source>
</evidence>
<protein>
    <recommendedName>
        <fullName evidence="4">DUF4412 domain-containing protein</fullName>
    </recommendedName>
</protein>
<dbReference type="OrthoDB" id="794712at2"/>